<dbReference type="EMBL" id="KR869735">
    <property type="protein sequence ID" value="AMR55382.1"/>
    <property type="molecule type" value="Genomic_DNA"/>
</dbReference>
<accession>A0A142I9H3</accession>
<dbReference type="AlphaFoldDB" id="A0A142I9H3"/>
<organism evidence="1">
    <name type="scientific">Sphingomonas melonis TY</name>
    <dbReference type="NCBI Taxonomy" id="621456"/>
    <lineage>
        <taxon>Bacteria</taxon>
        <taxon>Pseudomonadati</taxon>
        <taxon>Pseudomonadota</taxon>
        <taxon>Alphaproteobacteria</taxon>
        <taxon>Sphingomonadales</taxon>
        <taxon>Sphingomonadaceae</taxon>
        <taxon>Sphingomonas</taxon>
    </lineage>
</organism>
<proteinExistence type="predicted"/>
<dbReference type="InterPro" id="IPR052931">
    <property type="entry name" value="Prophage_regulatory_activator"/>
</dbReference>
<dbReference type="Pfam" id="PF05930">
    <property type="entry name" value="Phage_AlpA"/>
    <property type="match status" value="1"/>
</dbReference>
<dbReference type="Gene3D" id="1.10.238.160">
    <property type="match status" value="1"/>
</dbReference>
<dbReference type="PANTHER" id="PTHR36154">
    <property type="entry name" value="DNA-BINDING TRANSCRIPTIONAL ACTIVATOR ALPA"/>
    <property type="match status" value="1"/>
</dbReference>
<evidence type="ECO:0008006" key="2">
    <source>
        <dbReference type="Google" id="ProtNLM"/>
    </source>
</evidence>
<dbReference type="InterPro" id="IPR010260">
    <property type="entry name" value="AlpA"/>
</dbReference>
<evidence type="ECO:0000313" key="1">
    <source>
        <dbReference type="EMBL" id="AMR55382.1"/>
    </source>
</evidence>
<protein>
    <recommendedName>
        <fullName evidence="2">AlpA family transcriptional regulator</fullName>
    </recommendedName>
</protein>
<dbReference type="PANTHER" id="PTHR36154:SF1">
    <property type="entry name" value="DNA-BINDING TRANSCRIPTIONAL ACTIVATOR ALPA"/>
    <property type="match status" value="1"/>
</dbReference>
<sequence length="230" mass="25055">MNMTCNTSPYLLAEPPTSTGRALLARAVSHWCGLHFGHSPEEIAAALDPAAACDPDVRKEVGLASRLLGELIGCGELRTYARPFGGGSPEALPAAYWELDDFRSRMALSALDPKRPFDGDADPTHWIFVSLEDFNRVVEQSCEGFLPPEDTASDAALARQIGAAPASIVPSSGAVDRHVRLPELVRRTGMSRSTIYRRISEDRFPQSLPLDGNISVWRESEVAAWLADPR</sequence>
<name>A0A142I9H3_9SPHN</name>
<reference evidence="1" key="1">
    <citation type="submission" date="2015-05" db="EMBL/GenBank/DDBJ databases">
        <authorList>
            <person name="Wang D.B."/>
            <person name="Wang M."/>
        </authorList>
    </citation>
    <scope>NUCLEOTIDE SEQUENCE</scope>
    <source>
        <strain evidence="1">TY</strain>
    </source>
</reference>